<dbReference type="Proteomes" id="UP000192223">
    <property type="component" value="Unplaced"/>
</dbReference>
<organism evidence="9 10">
    <name type="scientific">Agrilus planipennis</name>
    <name type="common">Emerald ash borer</name>
    <name type="synonym">Agrilus marcopoli</name>
    <dbReference type="NCBI Taxonomy" id="224129"/>
    <lineage>
        <taxon>Eukaryota</taxon>
        <taxon>Metazoa</taxon>
        <taxon>Ecdysozoa</taxon>
        <taxon>Arthropoda</taxon>
        <taxon>Hexapoda</taxon>
        <taxon>Insecta</taxon>
        <taxon>Pterygota</taxon>
        <taxon>Neoptera</taxon>
        <taxon>Endopterygota</taxon>
        <taxon>Coleoptera</taxon>
        <taxon>Polyphaga</taxon>
        <taxon>Elateriformia</taxon>
        <taxon>Buprestoidea</taxon>
        <taxon>Buprestidae</taxon>
        <taxon>Agrilinae</taxon>
        <taxon>Agrilus</taxon>
    </lineage>
</organism>
<evidence type="ECO:0000256" key="2">
    <source>
        <dbReference type="ARBA" id="ARBA00022692"/>
    </source>
</evidence>
<feature type="transmembrane region" description="Helical" evidence="8">
    <location>
        <begin position="269"/>
        <end position="287"/>
    </location>
</feature>
<comment type="similarity">
    <text evidence="1 7">Belongs to the reduced folate carrier (RFC) transporter (TC 2.A.48) family.</text>
</comment>
<dbReference type="STRING" id="224129.A0A1W4W680"/>
<feature type="transmembrane region" description="Helical" evidence="8">
    <location>
        <begin position="136"/>
        <end position="157"/>
    </location>
</feature>
<dbReference type="GO" id="GO:0005886">
    <property type="term" value="C:plasma membrane"/>
    <property type="evidence" value="ECO:0007669"/>
    <property type="project" value="UniProtKB-UniRule"/>
</dbReference>
<feature type="transmembrane region" description="Helical" evidence="8">
    <location>
        <begin position="76"/>
        <end position="94"/>
    </location>
</feature>
<gene>
    <name evidence="10" type="primary">LOC108733070</name>
</gene>
<keyword evidence="6" id="KW-0325">Glycoprotein</keyword>
<accession>A0A1W4W680</accession>
<feature type="transmembrane region" description="Helical" evidence="8">
    <location>
        <begin position="393"/>
        <end position="411"/>
    </location>
</feature>
<keyword evidence="4 8" id="KW-1133">Transmembrane helix</keyword>
<dbReference type="FunCoup" id="A0A1W4W680">
    <property type="interactions" value="296"/>
</dbReference>
<evidence type="ECO:0000256" key="7">
    <source>
        <dbReference type="PIRNR" id="PIRNR028739"/>
    </source>
</evidence>
<dbReference type="GeneID" id="108733070"/>
<dbReference type="OrthoDB" id="18814at2759"/>
<evidence type="ECO:0000256" key="4">
    <source>
        <dbReference type="ARBA" id="ARBA00022989"/>
    </source>
</evidence>
<name>A0A1W4W680_AGRPL</name>
<evidence type="ECO:0000313" key="10">
    <source>
        <dbReference type="RefSeq" id="XP_018319614.1"/>
    </source>
</evidence>
<dbReference type="InterPro" id="IPR002666">
    <property type="entry name" value="Folate_carrier"/>
</dbReference>
<evidence type="ECO:0000256" key="3">
    <source>
        <dbReference type="ARBA" id="ARBA00022954"/>
    </source>
</evidence>
<dbReference type="Pfam" id="PF01770">
    <property type="entry name" value="Folate_carrier"/>
    <property type="match status" value="2"/>
</dbReference>
<proteinExistence type="inferred from homology"/>
<feature type="transmembrane region" description="Helical" evidence="8">
    <location>
        <begin position="106"/>
        <end position="124"/>
    </location>
</feature>
<evidence type="ECO:0000313" key="9">
    <source>
        <dbReference type="Proteomes" id="UP000192223"/>
    </source>
</evidence>
<comment type="subcellular location">
    <subcellularLocation>
        <location evidence="7">Membrane</location>
        <topology evidence="7">Multi-pass membrane protein</topology>
    </subcellularLocation>
</comment>
<dbReference type="PANTHER" id="PTHR10686:SF18">
    <property type="entry name" value="IP11787P-RELATED"/>
    <property type="match status" value="1"/>
</dbReference>
<dbReference type="RefSeq" id="XP_018319614.1">
    <property type="nucleotide sequence ID" value="XM_018464112.2"/>
</dbReference>
<keyword evidence="3" id="KW-0290">Folate-binding</keyword>
<dbReference type="Gene3D" id="1.20.1250.20">
    <property type="entry name" value="MFS general substrate transporter like domains"/>
    <property type="match status" value="1"/>
</dbReference>
<dbReference type="FunFam" id="1.20.1250.20:FF:000298">
    <property type="entry name" value="Thiamine transporter"/>
    <property type="match status" value="1"/>
</dbReference>
<dbReference type="PIRSF" id="PIRSF028739">
    <property type="entry name" value="Folate_carrier"/>
    <property type="match status" value="1"/>
</dbReference>
<dbReference type="InterPro" id="IPR036259">
    <property type="entry name" value="MFS_trans_sf"/>
</dbReference>
<keyword evidence="9" id="KW-1185">Reference proteome</keyword>
<evidence type="ECO:0000256" key="8">
    <source>
        <dbReference type="SAM" id="Phobius"/>
    </source>
</evidence>
<feature type="transmembrane region" description="Helical" evidence="8">
    <location>
        <begin position="351"/>
        <end position="373"/>
    </location>
</feature>
<keyword evidence="2 8" id="KW-0812">Transmembrane</keyword>
<dbReference type="InParanoid" id="A0A1W4W680"/>
<keyword evidence="7" id="KW-0813">Transport</keyword>
<feature type="transmembrane region" description="Helical" evidence="8">
    <location>
        <begin position="49"/>
        <end position="69"/>
    </location>
</feature>
<reference evidence="10" key="1">
    <citation type="submission" date="2025-08" db="UniProtKB">
        <authorList>
            <consortium name="RefSeq"/>
        </authorList>
    </citation>
    <scope>IDENTIFICATION</scope>
    <source>
        <tissue evidence="10">Entire body</tissue>
    </source>
</reference>
<dbReference type="GO" id="GO:0005542">
    <property type="term" value="F:folic acid binding"/>
    <property type="evidence" value="ECO:0007669"/>
    <property type="project" value="UniProtKB-KW"/>
</dbReference>
<dbReference type="GO" id="GO:0090482">
    <property type="term" value="F:vitamin transmembrane transporter activity"/>
    <property type="evidence" value="ECO:0007669"/>
    <property type="project" value="InterPro"/>
</dbReference>
<keyword evidence="5 7" id="KW-0472">Membrane</keyword>
<feature type="transmembrane region" description="Helical" evidence="8">
    <location>
        <begin position="318"/>
        <end position="339"/>
    </location>
</feature>
<evidence type="ECO:0000256" key="5">
    <source>
        <dbReference type="ARBA" id="ARBA00023136"/>
    </source>
</evidence>
<feature type="transmembrane region" description="Helical" evidence="8">
    <location>
        <begin position="169"/>
        <end position="194"/>
    </location>
</feature>
<dbReference type="PANTHER" id="PTHR10686">
    <property type="entry name" value="FOLATE TRANSPORTER"/>
    <property type="match status" value="1"/>
</dbReference>
<dbReference type="NCBIfam" id="TIGR00806">
    <property type="entry name" value="rfc"/>
    <property type="match status" value="1"/>
</dbReference>
<protein>
    <submittedName>
        <fullName evidence="10">Thiamine transporter 2</fullName>
    </submittedName>
</protein>
<evidence type="ECO:0000256" key="6">
    <source>
        <dbReference type="ARBA" id="ARBA00023180"/>
    </source>
</evidence>
<evidence type="ECO:0000256" key="1">
    <source>
        <dbReference type="ARBA" id="ARBA00005773"/>
    </source>
</evidence>
<dbReference type="SUPFAM" id="SSF103473">
    <property type="entry name" value="MFS general substrate transporter"/>
    <property type="match status" value="1"/>
</dbReference>
<sequence>MKRLETWWVISLILSVFGFLKELRPSEPYIFEFLTGEWRNITADVVTQQVYPVGTYSYLAQLIVVFLITDLCRYKPLIIVLALSGIVIWSMLLWTSGLVELKILEVFYGTFMATEVVYYSYIYAKVKNEYYEKVTSYARAAVLAGRFVSSVLAQLLISFKIMDYRQLNYITFAAMLGAFLWSLLIPSVETSIYFHTGAKAKLSFRKKAEAACELLKTHFTESFSQTYVVKWSLWWSLATSAFIQVQNYMQPLWKEIGDNGDTYNGVVEALLTIMGCVGALLVGYLKVDWTNKGELLLSICSMVSATFIIISSQATSVILSYVCYVLYGGFYHCMITIASMEIAKKIPTDSYGLVFGINTFLALLVSTLLTMVFVTGTMGWSLAIRDQHLVYGFYNIVITVIFIIIGTISWYRSRRDITRRY</sequence>
<dbReference type="AlphaFoldDB" id="A0A1W4W680"/>
<dbReference type="KEGG" id="apln:108733070"/>